<evidence type="ECO:0000256" key="5">
    <source>
        <dbReference type="SAM" id="Phobius"/>
    </source>
</evidence>
<reference evidence="7 8" key="1">
    <citation type="submission" date="2024-07" db="EMBL/GenBank/DDBJ databases">
        <title>Draft Genome Sequence of Ferrimicrobium acidiphilum Strain YE2023, Isolated from a Pulp of Bioleach Reactor.</title>
        <authorList>
            <person name="Elkina Y.A."/>
            <person name="Bulaeva A.G."/>
            <person name="Beletsky A.V."/>
            <person name="Mardanov A.V."/>
        </authorList>
    </citation>
    <scope>NUCLEOTIDE SEQUENCE [LARGE SCALE GENOMIC DNA]</scope>
    <source>
        <strain evidence="7 8">YE2023</strain>
    </source>
</reference>
<feature type="transmembrane region" description="Helical" evidence="5">
    <location>
        <begin position="294"/>
        <end position="315"/>
    </location>
</feature>
<evidence type="ECO:0000256" key="3">
    <source>
        <dbReference type="ARBA" id="ARBA00022989"/>
    </source>
</evidence>
<keyword evidence="3 5" id="KW-1133">Transmembrane helix</keyword>
<dbReference type="Proteomes" id="UP001560267">
    <property type="component" value="Unassembled WGS sequence"/>
</dbReference>
<evidence type="ECO:0000256" key="1">
    <source>
        <dbReference type="ARBA" id="ARBA00004651"/>
    </source>
</evidence>
<sequence>MDDERTKAGYRRKLYLVDAVRTFGLAFFTIIFVVVAHSAGIGAFAIGILTTISVVIGVATTRLMDWVVPRWGSRFAFGSAGLLMVGTGAVLLIFPATIGVPLVAIFGFLPPLGGQFVAVVVEGSLAHTPTVKRTKIFANYGLIVTIAGATGSLFAALPGWAGFSVQRSILILMLCLVLLGAVLLLVSILLPVDHWLGDSSDAEPGPTDVAGDDRRALVYRLALLFVADAAGSGIVTSTLLLFWLHVHFRLGLPQLALLYFGMDILTAISFPLAERIARRIGLLNTAVFTHIPSSLLLIAVPFVPSGSIAAILLLARAVLVEMDVPTQQSYISSIVPPSLRAFAVNRTSIGTQAGAAVGPIVGGAALSALGNVAPFLLGGIVKISYDLTLWRSFRRVHSAEAQRNGSGLSLDPTPLGGTD</sequence>
<gene>
    <name evidence="7" type="ORF">AB6A68_08870</name>
</gene>
<dbReference type="PANTHER" id="PTHR23520">
    <property type="entry name" value="TRANSPORTER, PUTATIVE (AFU_ORTHOLOGUE AFUA_3G04000)-RELATED"/>
    <property type="match status" value="1"/>
</dbReference>
<feature type="transmembrane region" description="Helical" evidence="5">
    <location>
        <begin position="41"/>
        <end position="63"/>
    </location>
</feature>
<proteinExistence type="predicted"/>
<feature type="transmembrane region" description="Helical" evidence="5">
    <location>
        <begin position="14"/>
        <end position="35"/>
    </location>
</feature>
<dbReference type="PANTHER" id="PTHR23520:SF5">
    <property type="entry name" value="TRANSPORTER, PUTATIVE (AFU_ORTHOLOGUE AFUA_3G04000)-RELATED"/>
    <property type="match status" value="1"/>
</dbReference>
<evidence type="ECO:0000259" key="6">
    <source>
        <dbReference type="PROSITE" id="PS50850"/>
    </source>
</evidence>
<comment type="subcellular location">
    <subcellularLocation>
        <location evidence="1">Cell membrane</location>
        <topology evidence="1">Multi-pass membrane protein</topology>
    </subcellularLocation>
</comment>
<feature type="domain" description="Major facilitator superfamily (MFS) profile" evidence="6">
    <location>
        <begin position="217"/>
        <end position="419"/>
    </location>
</feature>
<dbReference type="Pfam" id="PF07690">
    <property type="entry name" value="MFS_1"/>
    <property type="match status" value="1"/>
</dbReference>
<dbReference type="InterPro" id="IPR020846">
    <property type="entry name" value="MFS_dom"/>
</dbReference>
<evidence type="ECO:0000313" key="8">
    <source>
        <dbReference type="Proteomes" id="UP001560267"/>
    </source>
</evidence>
<keyword evidence="4 5" id="KW-0472">Membrane</keyword>
<dbReference type="SUPFAM" id="SSF103473">
    <property type="entry name" value="MFS general substrate transporter"/>
    <property type="match status" value="1"/>
</dbReference>
<evidence type="ECO:0000256" key="2">
    <source>
        <dbReference type="ARBA" id="ARBA00022692"/>
    </source>
</evidence>
<protein>
    <submittedName>
        <fullName evidence="7">MFS transporter</fullName>
    </submittedName>
</protein>
<feature type="transmembrane region" description="Helical" evidence="5">
    <location>
        <begin position="360"/>
        <end position="385"/>
    </location>
</feature>
<evidence type="ECO:0000256" key="4">
    <source>
        <dbReference type="ARBA" id="ARBA00023136"/>
    </source>
</evidence>
<name>A0ABV3Y310_9ACTN</name>
<feature type="transmembrane region" description="Helical" evidence="5">
    <location>
        <begin position="102"/>
        <end position="125"/>
    </location>
</feature>
<dbReference type="InterPro" id="IPR036259">
    <property type="entry name" value="MFS_trans_sf"/>
</dbReference>
<organism evidence="7 8">
    <name type="scientific">Ferrimicrobium acidiphilum</name>
    <dbReference type="NCBI Taxonomy" id="121039"/>
    <lineage>
        <taxon>Bacteria</taxon>
        <taxon>Bacillati</taxon>
        <taxon>Actinomycetota</taxon>
        <taxon>Acidimicrobiia</taxon>
        <taxon>Acidimicrobiales</taxon>
        <taxon>Acidimicrobiaceae</taxon>
        <taxon>Ferrimicrobium</taxon>
    </lineage>
</organism>
<feature type="transmembrane region" description="Helical" evidence="5">
    <location>
        <begin position="169"/>
        <end position="190"/>
    </location>
</feature>
<dbReference type="Gene3D" id="1.20.1250.20">
    <property type="entry name" value="MFS general substrate transporter like domains"/>
    <property type="match status" value="1"/>
</dbReference>
<dbReference type="RefSeq" id="WP_298404102.1">
    <property type="nucleotide sequence ID" value="NZ_JBFSHR010000030.1"/>
</dbReference>
<keyword evidence="8" id="KW-1185">Reference proteome</keyword>
<feature type="transmembrane region" description="Helical" evidence="5">
    <location>
        <begin position="256"/>
        <end position="273"/>
    </location>
</feature>
<accession>A0ABV3Y310</accession>
<evidence type="ECO:0000313" key="7">
    <source>
        <dbReference type="EMBL" id="MEX6429949.1"/>
    </source>
</evidence>
<feature type="transmembrane region" description="Helical" evidence="5">
    <location>
        <begin position="137"/>
        <end position="157"/>
    </location>
</feature>
<feature type="transmembrane region" description="Helical" evidence="5">
    <location>
        <begin position="221"/>
        <end position="244"/>
    </location>
</feature>
<feature type="transmembrane region" description="Helical" evidence="5">
    <location>
        <begin position="75"/>
        <end position="96"/>
    </location>
</feature>
<dbReference type="PROSITE" id="PS50850">
    <property type="entry name" value="MFS"/>
    <property type="match status" value="1"/>
</dbReference>
<keyword evidence="2 5" id="KW-0812">Transmembrane</keyword>
<dbReference type="InterPro" id="IPR011701">
    <property type="entry name" value="MFS"/>
</dbReference>
<dbReference type="EMBL" id="JBFSHR010000030">
    <property type="protein sequence ID" value="MEX6429949.1"/>
    <property type="molecule type" value="Genomic_DNA"/>
</dbReference>
<comment type="caution">
    <text evidence="7">The sequence shown here is derived from an EMBL/GenBank/DDBJ whole genome shotgun (WGS) entry which is preliminary data.</text>
</comment>